<protein>
    <submittedName>
        <fullName evidence="2">Beta-lactamase</fullName>
    </submittedName>
</protein>
<dbReference type="PATRIC" id="fig|1698260.3.peg.605"/>
<accession>A0A133U5L4</accession>
<comment type="caution">
    <text evidence="2">The sequence shown here is derived from an EMBL/GenBank/DDBJ whole genome shotgun (WGS) entry which is preliminary data.</text>
</comment>
<evidence type="ECO:0000259" key="1">
    <source>
        <dbReference type="SMART" id="SM00849"/>
    </source>
</evidence>
<gene>
    <name evidence="2" type="ORF">AKJ61_02815</name>
</gene>
<dbReference type="InterPro" id="IPR041712">
    <property type="entry name" value="DHPS-like_MBL-fold"/>
</dbReference>
<dbReference type="SUPFAM" id="SSF56281">
    <property type="entry name" value="Metallo-hydrolase/oxidoreductase"/>
    <property type="match status" value="1"/>
</dbReference>
<dbReference type="Pfam" id="PF00753">
    <property type="entry name" value="Lactamase_B"/>
    <property type="match status" value="1"/>
</dbReference>
<evidence type="ECO:0000313" key="2">
    <source>
        <dbReference type="EMBL" id="KXA89477.1"/>
    </source>
</evidence>
<feature type="domain" description="Metallo-beta-lactamase" evidence="1">
    <location>
        <begin position="23"/>
        <end position="248"/>
    </location>
</feature>
<dbReference type="AlphaFoldDB" id="A0A133U5L4"/>
<dbReference type="PANTHER" id="PTHR13754:SF18">
    <property type="entry name" value="7,8-DIHYDROPTERIN-6-METHYL-4-(BETA-D-RIBOFURANOSYL)-AMINOBENZENE-5'-PHOSPHATE SYNTHASE"/>
    <property type="match status" value="1"/>
</dbReference>
<dbReference type="InterPro" id="IPR001279">
    <property type="entry name" value="Metallo-B-lactamas"/>
</dbReference>
<dbReference type="CDD" id="cd07713">
    <property type="entry name" value="DHPS-like_MBL-fold"/>
    <property type="match status" value="1"/>
</dbReference>
<dbReference type="Gene3D" id="3.60.15.10">
    <property type="entry name" value="Ribonuclease Z/Hydroxyacylglutathione hydrolase-like"/>
    <property type="match status" value="1"/>
</dbReference>
<keyword evidence="3" id="KW-1185">Reference proteome</keyword>
<evidence type="ECO:0000313" key="3">
    <source>
        <dbReference type="Proteomes" id="UP000070184"/>
    </source>
</evidence>
<proteinExistence type="predicted"/>
<dbReference type="EMBL" id="LHXK01000035">
    <property type="protein sequence ID" value="KXA89477.1"/>
    <property type="molecule type" value="Genomic_DNA"/>
</dbReference>
<dbReference type="InterPro" id="IPR036866">
    <property type="entry name" value="RibonucZ/Hydroxyglut_hydro"/>
</dbReference>
<dbReference type="InterPro" id="IPR052926">
    <property type="entry name" value="Metallo-beta-lactamase_dom"/>
</dbReference>
<organism evidence="2 3">
    <name type="scientific">candidate division MSBL1 archaeon SCGC-AAA259B11</name>
    <dbReference type="NCBI Taxonomy" id="1698260"/>
    <lineage>
        <taxon>Archaea</taxon>
        <taxon>Methanobacteriati</taxon>
        <taxon>Methanobacteriota</taxon>
        <taxon>candidate division MSBL1</taxon>
    </lineage>
</organism>
<sequence>MELKITILSENSVVEPIGIIGEHGFSAFVETEDCTFLFDSGQGYSILNNSLALEKDLTEIEFMFLSHGHYDHAMGIPQILKIKSPLDIYAHPNVFKERYHVEEGESRFIGIPYRKSYLESLGAKFKFRKEFEKIAEGIYTSGEIPRKTSFEKIDPKLKTIDREGKFVQDKLEDDISLAIETSKGLVVISGCAHSGIVNVLTHFLKKTDNDRIYAVIGGTHLGSASDKQVEKTLEFIEKHNIQKIGVSHCTGLANSAKLYNRLGDRFLFASAGETIEI</sequence>
<dbReference type="SMART" id="SM00849">
    <property type="entry name" value="Lactamase_B"/>
    <property type="match status" value="1"/>
</dbReference>
<dbReference type="Proteomes" id="UP000070184">
    <property type="component" value="Unassembled WGS sequence"/>
</dbReference>
<dbReference type="PANTHER" id="PTHR13754">
    <property type="entry name" value="METALLO-BETA-LACTAMASE SUPERFAMILY PROTEIN"/>
    <property type="match status" value="1"/>
</dbReference>
<dbReference type="GO" id="GO:0016740">
    <property type="term" value="F:transferase activity"/>
    <property type="evidence" value="ECO:0007669"/>
    <property type="project" value="TreeGrafter"/>
</dbReference>
<name>A0A133U5L4_9EURY</name>
<reference evidence="2 3" key="1">
    <citation type="journal article" date="2016" name="Sci. Rep.">
        <title>Metabolic traits of an uncultured archaeal lineage -MSBL1- from brine pools of the Red Sea.</title>
        <authorList>
            <person name="Mwirichia R."/>
            <person name="Alam I."/>
            <person name="Rashid M."/>
            <person name="Vinu M."/>
            <person name="Ba-Alawi W."/>
            <person name="Anthony Kamau A."/>
            <person name="Kamanda Ngugi D."/>
            <person name="Goker M."/>
            <person name="Klenk H.P."/>
            <person name="Bajic V."/>
            <person name="Stingl U."/>
        </authorList>
    </citation>
    <scope>NUCLEOTIDE SEQUENCE [LARGE SCALE GENOMIC DNA]</scope>
    <source>
        <strain evidence="2">SCGC-AAA259B11</strain>
    </source>
</reference>